<dbReference type="FunFam" id="3.30.70.80:FF:000005">
    <property type="entry name" value="Proteinase inhibitor I2B"/>
    <property type="match status" value="1"/>
</dbReference>
<keyword evidence="2" id="KW-0812">Transmembrane</keyword>
<dbReference type="AlphaFoldDB" id="A0A0M9WDM4"/>
<evidence type="ECO:0000313" key="4">
    <source>
        <dbReference type="Proteomes" id="UP000037696"/>
    </source>
</evidence>
<evidence type="ECO:0000256" key="1">
    <source>
        <dbReference type="ARBA" id="ARBA00038069"/>
    </source>
</evidence>
<dbReference type="OrthoDB" id="3888684at2759"/>
<reference evidence="3 4" key="1">
    <citation type="submission" date="2015-08" db="EMBL/GenBank/DDBJ databases">
        <title>Genome sequencing of Penicillium nordicum.</title>
        <authorList>
            <person name="Nguyen H.D."/>
            <person name="Seifert K.A."/>
        </authorList>
    </citation>
    <scope>NUCLEOTIDE SEQUENCE [LARGE SCALE GENOMIC DNA]</scope>
    <source>
        <strain evidence="3 4">DAOMC 185683</strain>
    </source>
</reference>
<dbReference type="GO" id="GO:0042144">
    <property type="term" value="P:vacuole fusion, non-autophagic"/>
    <property type="evidence" value="ECO:0007669"/>
    <property type="project" value="TreeGrafter"/>
</dbReference>
<dbReference type="InterPro" id="IPR037045">
    <property type="entry name" value="S8pro/Inhibitor_I9_sf"/>
</dbReference>
<dbReference type="InterPro" id="IPR052471">
    <property type="entry name" value="PBI_I9"/>
</dbReference>
<evidence type="ECO:0008006" key="5">
    <source>
        <dbReference type="Google" id="ProtNLM"/>
    </source>
</evidence>
<comment type="similarity">
    <text evidence="1">Belongs to the protease inhibitor I9 family.</text>
</comment>
<name>A0A0M9WDM4_9EURO</name>
<dbReference type="EMBL" id="LHQQ01000148">
    <property type="protein sequence ID" value="KOS40889.1"/>
    <property type="molecule type" value="Genomic_DNA"/>
</dbReference>
<evidence type="ECO:0000313" key="3">
    <source>
        <dbReference type="EMBL" id="KOS40889.1"/>
    </source>
</evidence>
<dbReference type="PANTHER" id="PTHR28288">
    <property type="entry name" value="PROTEASE B INHIBITOR 2"/>
    <property type="match status" value="1"/>
</dbReference>
<dbReference type="Proteomes" id="UP000037696">
    <property type="component" value="Unassembled WGS sequence"/>
</dbReference>
<dbReference type="Gene3D" id="3.30.70.80">
    <property type="entry name" value="Peptidase S8 propeptide/proteinase inhibitor I9"/>
    <property type="match status" value="1"/>
</dbReference>
<comment type="caution">
    <text evidence="3">The sequence shown here is derived from an EMBL/GenBank/DDBJ whole genome shotgun (WGS) entry which is preliminary data.</text>
</comment>
<proteinExistence type="inferred from homology"/>
<feature type="transmembrane region" description="Helical" evidence="2">
    <location>
        <begin position="33"/>
        <end position="56"/>
    </location>
</feature>
<keyword evidence="4" id="KW-1185">Reference proteome</keyword>
<protein>
    <recommendedName>
        <fullName evidence="5">Inhibitor I9 domain-containing protein</fullName>
    </recommendedName>
</protein>
<accession>A0A0M9WDM4</accession>
<dbReference type="PANTHER" id="PTHR28288:SF1">
    <property type="entry name" value="INHIBITOR I9 DOMAIN-CONTAINING PROTEIN"/>
    <property type="match status" value="1"/>
</dbReference>
<dbReference type="SUPFAM" id="SSF54897">
    <property type="entry name" value="Protease propeptides/inhibitors"/>
    <property type="match status" value="1"/>
</dbReference>
<sequence>MTHSTAPPCLTLLYSTLLYSVHPQFIPEILLPFISFNMKLTFAALLVLPLALAGSLKSVIITFPKGTPDSVVNQAKVCLVASGGVITHEYHLINGFAAEAPVSALQTLSTQDTQYKPNIEEDKVVSAYGDYSGAV</sequence>
<dbReference type="GO" id="GO:0004866">
    <property type="term" value="F:endopeptidase inhibitor activity"/>
    <property type="evidence" value="ECO:0007669"/>
    <property type="project" value="UniProtKB-ARBA"/>
</dbReference>
<keyword evidence="2" id="KW-0472">Membrane</keyword>
<evidence type="ECO:0000256" key="2">
    <source>
        <dbReference type="SAM" id="Phobius"/>
    </source>
</evidence>
<organism evidence="3 4">
    <name type="scientific">Penicillium nordicum</name>
    <dbReference type="NCBI Taxonomy" id="229535"/>
    <lineage>
        <taxon>Eukaryota</taxon>
        <taxon>Fungi</taxon>
        <taxon>Dikarya</taxon>
        <taxon>Ascomycota</taxon>
        <taxon>Pezizomycotina</taxon>
        <taxon>Eurotiomycetes</taxon>
        <taxon>Eurotiomycetidae</taxon>
        <taxon>Eurotiales</taxon>
        <taxon>Aspergillaceae</taxon>
        <taxon>Penicillium</taxon>
    </lineage>
</organism>
<gene>
    <name evidence="3" type="ORF">ACN38_g8223</name>
</gene>
<keyword evidence="2" id="KW-1133">Transmembrane helix</keyword>